<gene>
    <name evidence="1" type="ORF">TIFTF001_011390</name>
</gene>
<organism evidence="1 2">
    <name type="scientific">Ficus carica</name>
    <name type="common">Common fig</name>
    <dbReference type="NCBI Taxonomy" id="3494"/>
    <lineage>
        <taxon>Eukaryota</taxon>
        <taxon>Viridiplantae</taxon>
        <taxon>Streptophyta</taxon>
        <taxon>Embryophyta</taxon>
        <taxon>Tracheophyta</taxon>
        <taxon>Spermatophyta</taxon>
        <taxon>Magnoliopsida</taxon>
        <taxon>eudicotyledons</taxon>
        <taxon>Gunneridae</taxon>
        <taxon>Pentapetalae</taxon>
        <taxon>rosids</taxon>
        <taxon>fabids</taxon>
        <taxon>Rosales</taxon>
        <taxon>Moraceae</taxon>
        <taxon>Ficeae</taxon>
        <taxon>Ficus</taxon>
    </lineage>
</organism>
<accession>A0AA87ZYK5</accession>
<sequence length="129" mass="14648">MPLHVKATISLKAFFLRTVTKFCIQAEELIARQCADDNSDDDGGGLLQFDRRVSRLSRFPVDRAIEDRRLREPFSPVTRAASSPRSGFSLFVTSSTTISPWCHDFGVANLCPRLWSATVMVERKEERKK</sequence>
<keyword evidence="2" id="KW-1185">Reference proteome</keyword>
<name>A0AA87ZYK5_FICCA</name>
<dbReference type="AlphaFoldDB" id="A0AA87ZYK5"/>
<dbReference type="EMBL" id="BTGU01000014">
    <property type="protein sequence ID" value="GMN42170.1"/>
    <property type="molecule type" value="Genomic_DNA"/>
</dbReference>
<dbReference type="Proteomes" id="UP001187192">
    <property type="component" value="Unassembled WGS sequence"/>
</dbReference>
<evidence type="ECO:0000313" key="2">
    <source>
        <dbReference type="Proteomes" id="UP001187192"/>
    </source>
</evidence>
<evidence type="ECO:0000313" key="1">
    <source>
        <dbReference type="EMBL" id="GMN42170.1"/>
    </source>
</evidence>
<proteinExistence type="predicted"/>
<reference evidence="1" key="1">
    <citation type="submission" date="2023-07" db="EMBL/GenBank/DDBJ databases">
        <title>draft genome sequence of fig (Ficus carica).</title>
        <authorList>
            <person name="Takahashi T."/>
            <person name="Nishimura K."/>
        </authorList>
    </citation>
    <scope>NUCLEOTIDE SEQUENCE</scope>
</reference>
<protein>
    <submittedName>
        <fullName evidence="1">Uncharacterized protein</fullName>
    </submittedName>
</protein>
<comment type="caution">
    <text evidence="1">The sequence shown here is derived from an EMBL/GenBank/DDBJ whole genome shotgun (WGS) entry which is preliminary data.</text>
</comment>